<gene>
    <name evidence="1" type="ORF">BN578_00096</name>
</gene>
<sequence length="346" mass="36605">MIGGYKQSAPASAGLSYIESGVLVAGGPVVTRIGYRLACIMAYYDHGQLRFAVKVYAVKAHAGGAVKQQGGHTVFIGRELGGALFLGRKGHVLRTLAVPAQDRITVVAAQGDAAVSVQPDVKAVSGNRALLFQSYLAPVRAALPGVTGLVVPHYDILTGSVGIGVVDLHVKADFIVCRGIYRLEGDFCFDDISAIYDSGVRFKAFLNTGTVKGLLIFIVDPILSHSRLIGGSLTIRLIDKNFNGILFVNLAAVAVEDRILHLDHDIQVLLIPHSFRYAGSGSVILHGQMLLDHQSRSTVPDRIGFSCTNGRSAVGGNAVAGSDHIQYADLSVGLAVNLSLIIRLGN</sequence>
<dbReference type="AlphaFoldDB" id="R6NEE5"/>
<protein>
    <submittedName>
        <fullName evidence="1">Uncharacterized protein</fullName>
    </submittedName>
</protein>
<reference evidence="1" key="1">
    <citation type="submission" date="2012-11" db="EMBL/GenBank/DDBJ databases">
        <title>Dependencies among metagenomic species, viruses, plasmids and units of genetic variation.</title>
        <authorList>
            <person name="Nielsen H.B."/>
            <person name="Almeida M."/>
            <person name="Juncker A.S."/>
            <person name="Rasmussen S."/>
            <person name="Li J."/>
            <person name="Sunagawa S."/>
            <person name="Plichta D."/>
            <person name="Gautier L."/>
            <person name="Le Chatelier E."/>
            <person name="Peletier E."/>
            <person name="Bonde I."/>
            <person name="Nielsen T."/>
            <person name="Manichanh C."/>
            <person name="Arumugam M."/>
            <person name="Batto J."/>
            <person name="Santos M.B.Q.D."/>
            <person name="Blom N."/>
            <person name="Borruel N."/>
            <person name="Burgdorf K.S."/>
            <person name="Boumezbeur F."/>
            <person name="Casellas F."/>
            <person name="Dore J."/>
            <person name="Guarner F."/>
            <person name="Hansen T."/>
            <person name="Hildebrand F."/>
            <person name="Kaas R.S."/>
            <person name="Kennedy S."/>
            <person name="Kristiansen K."/>
            <person name="Kultima J.R."/>
            <person name="Leonard P."/>
            <person name="Levenez F."/>
            <person name="Lund O."/>
            <person name="Moumen B."/>
            <person name="Le Paslier D."/>
            <person name="Pons N."/>
            <person name="Pedersen O."/>
            <person name="Prifti E."/>
            <person name="Qin J."/>
            <person name="Raes J."/>
            <person name="Tap J."/>
            <person name="Tims S."/>
            <person name="Ussery D.W."/>
            <person name="Yamada T."/>
            <person name="MetaHit consortium"/>
            <person name="Renault P."/>
            <person name="Sicheritz-Ponten T."/>
            <person name="Bork P."/>
            <person name="Wang J."/>
            <person name="Brunak S."/>
            <person name="Ehrlich S.D."/>
        </authorList>
    </citation>
    <scope>NUCLEOTIDE SEQUENCE [LARGE SCALE GENOMIC DNA]</scope>
</reference>
<proteinExistence type="predicted"/>
<accession>R6NEE5</accession>
<evidence type="ECO:0000313" key="2">
    <source>
        <dbReference type="Proteomes" id="UP000018168"/>
    </source>
</evidence>
<dbReference type="Proteomes" id="UP000018168">
    <property type="component" value="Unassembled WGS sequence"/>
</dbReference>
<organism evidence="1 2">
    <name type="scientific">[Clostridium] leptum CAG:27</name>
    <dbReference type="NCBI Taxonomy" id="1263068"/>
    <lineage>
        <taxon>Bacteria</taxon>
        <taxon>Bacillati</taxon>
        <taxon>Bacillota</taxon>
        <taxon>Clostridia</taxon>
        <taxon>Eubacteriales</taxon>
        <taxon>Oscillospiraceae</taxon>
        <taxon>Oscillospiraceae incertae sedis</taxon>
    </lineage>
</organism>
<name>R6NEE5_9FIRM</name>
<dbReference type="EMBL" id="CBEP010000063">
    <property type="protein sequence ID" value="CDC04561.1"/>
    <property type="molecule type" value="Genomic_DNA"/>
</dbReference>
<comment type="caution">
    <text evidence="1">The sequence shown here is derived from an EMBL/GenBank/DDBJ whole genome shotgun (WGS) entry which is preliminary data.</text>
</comment>
<evidence type="ECO:0000313" key="1">
    <source>
        <dbReference type="EMBL" id="CDC04561.1"/>
    </source>
</evidence>